<proteinExistence type="predicted"/>
<name>A0A0M4EJP9_DROBS</name>
<dbReference type="Proteomes" id="UP000494163">
    <property type="component" value="Chromosome 2R"/>
</dbReference>
<dbReference type="InterPro" id="IPR010512">
    <property type="entry name" value="DUF1091"/>
</dbReference>
<dbReference type="AlphaFoldDB" id="A0A0M4EJP9"/>
<dbReference type="Pfam" id="PF06477">
    <property type="entry name" value="DUF1091"/>
    <property type="match status" value="1"/>
</dbReference>
<gene>
    <name evidence="1" type="ORF">Dbus_chr2Rg1096</name>
</gene>
<evidence type="ECO:0000313" key="2">
    <source>
        <dbReference type="Proteomes" id="UP000494163"/>
    </source>
</evidence>
<feature type="non-terminal residue" evidence="1">
    <location>
        <position position="1"/>
    </location>
</feature>
<dbReference type="OrthoDB" id="7859583at2759"/>
<organism evidence="1 2">
    <name type="scientific">Drosophila busckii</name>
    <name type="common">Fruit fly</name>
    <dbReference type="NCBI Taxonomy" id="30019"/>
    <lineage>
        <taxon>Eukaryota</taxon>
        <taxon>Metazoa</taxon>
        <taxon>Ecdysozoa</taxon>
        <taxon>Arthropoda</taxon>
        <taxon>Hexapoda</taxon>
        <taxon>Insecta</taxon>
        <taxon>Pterygota</taxon>
        <taxon>Neoptera</taxon>
        <taxon>Endopterygota</taxon>
        <taxon>Diptera</taxon>
        <taxon>Brachycera</taxon>
        <taxon>Muscomorpha</taxon>
        <taxon>Ephydroidea</taxon>
        <taxon>Drosophilidae</taxon>
        <taxon>Drosophila</taxon>
    </lineage>
</organism>
<dbReference type="EMBL" id="CP012524">
    <property type="protein sequence ID" value="ALC41517.1"/>
    <property type="molecule type" value="Genomic_DNA"/>
</dbReference>
<dbReference type="SMART" id="SM00697">
    <property type="entry name" value="DM8"/>
    <property type="match status" value="1"/>
</dbReference>
<keyword evidence="2" id="KW-1185">Reference proteome</keyword>
<sequence>YFKQSCETDVIYKLVNLECIVNPERVENVSCRIKAINWNKAVAVMDCDLKVPMYKMIAHLQVYKKNYSNKFQPFLINVELNFCDIISKRSFMVYGVIVWKLLKRFSNVNHSCPIGGHLRARDLFIDSRLLPGFPLGFYKVALIIKDQLNISQQIEHVGIINMYFQSMEAVNRTRNQQRR</sequence>
<evidence type="ECO:0000313" key="1">
    <source>
        <dbReference type="EMBL" id="ALC41517.1"/>
    </source>
</evidence>
<dbReference type="PANTHER" id="PTHR20898:SF0">
    <property type="entry name" value="DAEDALUS ON 3-RELATED"/>
    <property type="match status" value="1"/>
</dbReference>
<dbReference type="PANTHER" id="PTHR20898">
    <property type="entry name" value="DAEDALUS ON 3-RELATED-RELATED"/>
    <property type="match status" value="1"/>
</dbReference>
<accession>A0A0M4EJP9</accession>
<protein>
    <submittedName>
        <fullName evidence="1">CG33919</fullName>
    </submittedName>
</protein>
<feature type="non-terminal residue" evidence="1">
    <location>
        <position position="179"/>
    </location>
</feature>
<reference evidence="1 2" key="1">
    <citation type="submission" date="2015-08" db="EMBL/GenBank/DDBJ databases">
        <title>Ancestral chromatin configuration constrains chromatin evolution on differentiating sex chromosomes in Drosophila.</title>
        <authorList>
            <person name="Zhou Q."/>
            <person name="Bachtrog D."/>
        </authorList>
    </citation>
    <scope>NUCLEOTIDE SEQUENCE [LARGE SCALE GENOMIC DNA]</scope>
    <source>
        <tissue evidence="1">Whole larvae</tissue>
    </source>
</reference>
<dbReference type="OMA" id="CFMIMPL"/>